<keyword evidence="3" id="KW-0378">Hydrolase</keyword>
<dbReference type="PANTHER" id="PTHR43319:SF3">
    <property type="entry name" value="BETA-LACTAMASE-RELATED DOMAIN-CONTAINING PROTEIN"/>
    <property type="match status" value="1"/>
</dbReference>
<evidence type="ECO:0000313" key="3">
    <source>
        <dbReference type="EMBL" id="RUQ84626.1"/>
    </source>
</evidence>
<accession>A0A2P8GTL2</accession>
<dbReference type="PANTHER" id="PTHR43319">
    <property type="entry name" value="BETA-LACTAMASE-RELATED"/>
    <property type="match status" value="1"/>
</dbReference>
<dbReference type="Gene3D" id="3.40.710.10">
    <property type="entry name" value="DD-peptidase/beta-lactamase superfamily"/>
    <property type="match status" value="1"/>
</dbReference>
<dbReference type="EMBL" id="RZGY01000002">
    <property type="protein sequence ID" value="RUQ84626.1"/>
    <property type="molecule type" value="Genomic_DNA"/>
</dbReference>
<name>A0A2P8GTL2_9MICO</name>
<dbReference type="Pfam" id="PF00144">
    <property type="entry name" value="Beta-lactamase"/>
    <property type="match status" value="1"/>
</dbReference>
<dbReference type="GO" id="GO:0016787">
    <property type="term" value="F:hydrolase activity"/>
    <property type="evidence" value="ECO:0007669"/>
    <property type="project" value="UniProtKB-KW"/>
</dbReference>
<organism evidence="2 4">
    <name type="scientific">Labedella gwakjiensis</name>
    <dbReference type="NCBI Taxonomy" id="390269"/>
    <lineage>
        <taxon>Bacteria</taxon>
        <taxon>Bacillati</taxon>
        <taxon>Actinomycetota</taxon>
        <taxon>Actinomycetes</taxon>
        <taxon>Micrococcales</taxon>
        <taxon>Microbacteriaceae</taxon>
        <taxon>Labedella</taxon>
    </lineage>
</organism>
<evidence type="ECO:0000259" key="1">
    <source>
        <dbReference type="Pfam" id="PF00144"/>
    </source>
</evidence>
<reference evidence="3 5" key="2">
    <citation type="submission" date="2018-12" db="EMBL/GenBank/DDBJ databases">
        <authorList>
            <person name="hu s."/>
            <person name="Xu Y."/>
            <person name="Xu B."/>
            <person name="Li F."/>
        </authorList>
    </citation>
    <scope>NUCLEOTIDE SEQUENCE [LARGE SCALE GENOMIC DNA]</scope>
    <source>
        <strain evidence="3 5">KSW2-17</strain>
    </source>
</reference>
<dbReference type="Proteomes" id="UP000268291">
    <property type="component" value="Unassembled WGS sequence"/>
</dbReference>
<evidence type="ECO:0000313" key="4">
    <source>
        <dbReference type="Proteomes" id="UP000241203"/>
    </source>
</evidence>
<dbReference type="RefSeq" id="WP_106562457.1">
    <property type="nucleotide sequence ID" value="NZ_PYAU01000001.1"/>
</dbReference>
<keyword evidence="5" id="KW-1185">Reference proteome</keyword>
<proteinExistence type="predicted"/>
<dbReference type="InterPro" id="IPR001466">
    <property type="entry name" value="Beta-lactam-related"/>
</dbReference>
<dbReference type="OrthoDB" id="3422781at2"/>
<dbReference type="SUPFAM" id="SSF56601">
    <property type="entry name" value="beta-lactamase/transpeptidase-like"/>
    <property type="match status" value="1"/>
</dbReference>
<gene>
    <name evidence="2" type="ORF">CLV49_0906</name>
    <name evidence="3" type="ORF">ELQ93_13555</name>
</gene>
<comment type="caution">
    <text evidence="2">The sequence shown here is derived from an EMBL/GenBank/DDBJ whole genome shotgun (WGS) entry which is preliminary data.</text>
</comment>
<dbReference type="Proteomes" id="UP000241203">
    <property type="component" value="Unassembled WGS sequence"/>
</dbReference>
<dbReference type="AlphaFoldDB" id="A0A2P8GTL2"/>
<dbReference type="InterPro" id="IPR052907">
    <property type="entry name" value="Beta-lactamase/esterase"/>
</dbReference>
<evidence type="ECO:0000313" key="2">
    <source>
        <dbReference type="EMBL" id="PSL37299.1"/>
    </source>
</evidence>
<sequence length="404" mass="43370">MSAVRSVPVHGTVAPRFDAVRSAFEQAFAGADGGVDTEMGAALAVRYRGEPVVDLWGGVADVRDGRPWREDTASVVFSSTKGVMSLLAARLVQDGLLDYEAPVARYWPEFAAAGKERVLVRHALSHQAGLSAPRRDLTRDDLLDWTRVTDALAEQAPLWEPGTGYSYHALTHGWLAGELVRRVTGLMPGEYLRQLLTDPLAADFWLGLPVEQRERLAPMTVGPSLAALTAAQEAQRAPDTIDWPARAMTLGAAFPPELIADGVGFNDVEVLGAQVPGAGGVGTARALAAMWSSTVVETDGVRSLDEVVVHEATREQTSGRPVFDLPGPWPRWGMGFQLDSEARRLLTPSSFGHDGAGGQVAFADPEHEVGFAFLTNRMEAGDDRRATRIVDALRDALADGTRSA</sequence>
<dbReference type="EMBL" id="PYAU01000001">
    <property type="protein sequence ID" value="PSL37299.1"/>
    <property type="molecule type" value="Genomic_DNA"/>
</dbReference>
<dbReference type="InterPro" id="IPR012338">
    <property type="entry name" value="Beta-lactam/transpept-like"/>
</dbReference>
<reference evidence="2 4" key="1">
    <citation type="submission" date="2018-03" db="EMBL/GenBank/DDBJ databases">
        <title>Genomic Encyclopedia of Archaeal and Bacterial Type Strains, Phase II (KMG-II): from individual species to whole genera.</title>
        <authorList>
            <person name="Goeker M."/>
        </authorList>
    </citation>
    <scope>NUCLEOTIDE SEQUENCE [LARGE SCALE GENOMIC DNA]</scope>
    <source>
        <strain evidence="2 4">DSM 21548</strain>
    </source>
</reference>
<evidence type="ECO:0000313" key="5">
    <source>
        <dbReference type="Proteomes" id="UP000268291"/>
    </source>
</evidence>
<protein>
    <submittedName>
        <fullName evidence="3">Class A beta-lactamase-related serine hydrolase</fullName>
    </submittedName>
    <submittedName>
        <fullName evidence="2">CubicO group peptidase (Beta-lactamase class C family)</fullName>
    </submittedName>
</protein>
<feature type="domain" description="Beta-lactamase-related" evidence="1">
    <location>
        <begin position="40"/>
        <end position="391"/>
    </location>
</feature>